<protein>
    <submittedName>
        <fullName evidence="6">Flavin reductase family protein</fullName>
    </submittedName>
</protein>
<gene>
    <name evidence="6" type="ORF">N7U62_09825</name>
</gene>
<dbReference type="RefSeq" id="WP_264137792.1">
    <property type="nucleotide sequence ID" value="NZ_JAOYOD010000001.1"/>
</dbReference>
<dbReference type="PANTHER" id="PTHR33798:SF5">
    <property type="entry name" value="FLAVIN REDUCTASE LIKE DOMAIN-CONTAINING PROTEIN"/>
    <property type="match status" value="1"/>
</dbReference>
<evidence type="ECO:0000259" key="5">
    <source>
        <dbReference type="SMART" id="SM00903"/>
    </source>
</evidence>
<comment type="cofactor">
    <cofactor evidence="1">
        <name>FMN</name>
        <dbReference type="ChEBI" id="CHEBI:58210"/>
    </cofactor>
</comment>
<dbReference type="Proteomes" id="UP001300692">
    <property type="component" value="Unassembled WGS sequence"/>
</dbReference>
<keyword evidence="7" id="KW-1185">Reference proteome</keyword>
<name>A0ABT3CTC9_9BACT</name>
<feature type="domain" description="Flavin reductase like" evidence="5">
    <location>
        <begin position="22"/>
        <end position="176"/>
    </location>
</feature>
<evidence type="ECO:0000256" key="3">
    <source>
        <dbReference type="ARBA" id="ARBA00022643"/>
    </source>
</evidence>
<evidence type="ECO:0000256" key="2">
    <source>
        <dbReference type="ARBA" id="ARBA00022630"/>
    </source>
</evidence>
<dbReference type="InterPro" id="IPR012349">
    <property type="entry name" value="Split_barrel_FMN-bd"/>
</dbReference>
<reference evidence="6 7" key="1">
    <citation type="submission" date="2022-10" db="EMBL/GenBank/DDBJ databases">
        <title>Comparative genomics and taxonomic characterization of three novel marine species of genus Reichenbachiella exhibiting antioxidant and polysaccharide degradation activities.</title>
        <authorList>
            <person name="Muhammad N."/>
            <person name="Lee Y.-J."/>
            <person name="Ko J."/>
            <person name="Kim S.-G."/>
        </authorList>
    </citation>
    <scope>NUCLEOTIDE SEQUENCE [LARGE SCALE GENOMIC DNA]</scope>
    <source>
        <strain evidence="6 7">ABR2-5</strain>
    </source>
</reference>
<evidence type="ECO:0000313" key="7">
    <source>
        <dbReference type="Proteomes" id="UP001300692"/>
    </source>
</evidence>
<dbReference type="Pfam" id="PF01613">
    <property type="entry name" value="Flavin_Reduct"/>
    <property type="match status" value="1"/>
</dbReference>
<comment type="similarity">
    <text evidence="4">Belongs to the flavoredoxin family.</text>
</comment>
<sequence>MEYKSFDPKELSQPELHGYMLSAVAPRPICFASTIDKAGNVNLSPFSFFNVFSSNPPIMIFSPSRRGRDNTTKHSFENVTEVPEVVINIVNHPIVEQMSLSSTEYDKGVNEFVKTGLTPIKSEMVKPPRVGESPVSFECKVIEVKPLGDGPGAGNLVVSEVLRVHIRPEYLGADGKLDSHKLDLVARMGGSWYCRATRDAMFEIPKPLQKKGIGVDALPESARNSTVLTGNNLGRLGNVESLPSEQEVNELSYLNEIKVIVGSELDRDHLIELLHQKAQQWLNEGEVKKALSLVLFAEQWV</sequence>
<evidence type="ECO:0000256" key="1">
    <source>
        <dbReference type="ARBA" id="ARBA00001917"/>
    </source>
</evidence>
<keyword evidence="2" id="KW-0285">Flavoprotein</keyword>
<dbReference type="EMBL" id="JAOYOD010000001">
    <property type="protein sequence ID" value="MCV9386961.1"/>
    <property type="molecule type" value="Genomic_DNA"/>
</dbReference>
<accession>A0ABT3CTC9</accession>
<evidence type="ECO:0000313" key="6">
    <source>
        <dbReference type="EMBL" id="MCV9386961.1"/>
    </source>
</evidence>
<dbReference type="SUPFAM" id="SSF50475">
    <property type="entry name" value="FMN-binding split barrel"/>
    <property type="match status" value="1"/>
</dbReference>
<dbReference type="Gene3D" id="2.30.110.10">
    <property type="entry name" value="Electron Transport, Fmn-binding Protein, Chain A"/>
    <property type="match status" value="1"/>
</dbReference>
<proteinExistence type="inferred from homology"/>
<dbReference type="PANTHER" id="PTHR33798">
    <property type="entry name" value="FLAVOPROTEIN OXYGENASE"/>
    <property type="match status" value="1"/>
</dbReference>
<keyword evidence="3" id="KW-0288">FMN</keyword>
<dbReference type="InterPro" id="IPR002563">
    <property type="entry name" value="Flavin_Rdtase-like_dom"/>
</dbReference>
<organism evidence="6 7">
    <name type="scientific">Reichenbachiella ulvae</name>
    <dbReference type="NCBI Taxonomy" id="2980104"/>
    <lineage>
        <taxon>Bacteria</taxon>
        <taxon>Pseudomonadati</taxon>
        <taxon>Bacteroidota</taxon>
        <taxon>Cytophagia</taxon>
        <taxon>Cytophagales</taxon>
        <taxon>Reichenbachiellaceae</taxon>
        <taxon>Reichenbachiella</taxon>
    </lineage>
</organism>
<evidence type="ECO:0000256" key="4">
    <source>
        <dbReference type="ARBA" id="ARBA00038054"/>
    </source>
</evidence>
<comment type="caution">
    <text evidence="6">The sequence shown here is derived from an EMBL/GenBank/DDBJ whole genome shotgun (WGS) entry which is preliminary data.</text>
</comment>
<dbReference type="SMART" id="SM00903">
    <property type="entry name" value="Flavin_Reduct"/>
    <property type="match status" value="1"/>
</dbReference>